<proteinExistence type="predicted"/>
<name>A0ABV3F591_9NOCA</name>
<evidence type="ECO:0000256" key="1">
    <source>
        <dbReference type="ARBA" id="ARBA00022714"/>
    </source>
</evidence>
<dbReference type="Gene3D" id="3.40.5.90">
    <property type="entry name" value="CDGSH iron-sulfur domain, mitoNEET-type"/>
    <property type="match status" value="1"/>
</dbReference>
<protein>
    <submittedName>
        <fullName evidence="7">CDGSH iron-sulfur domain-containing protein</fullName>
    </submittedName>
</protein>
<keyword evidence="1" id="KW-0001">2Fe-2S</keyword>
<gene>
    <name evidence="7" type="ORF">AB0H72_09205</name>
</gene>
<dbReference type="RefSeq" id="WP_357976073.1">
    <property type="nucleotide sequence ID" value="NZ_JBFAIH010000003.1"/>
</dbReference>
<dbReference type="InterPro" id="IPR018967">
    <property type="entry name" value="FeS-contain_CDGSH-typ"/>
</dbReference>
<evidence type="ECO:0000256" key="4">
    <source>
        <dbReference type="ARBA" id="ARBA00023014"/>
    </source>
</evidence>
<sequence length="120" mass="12656">MPTEPADTPAGPDELLAAIRHADPAAADDGAAAADTRGTRPEPAPIPPDTANPVRRVTFTAEGPALVEGPLEVVTPDGDHLLADHFLVALCTCKRSGSYPLCDTSHRRRARRSGNDREGR</sequence>
<accession>A0ABV3F591</accession>
<keyword evidence="3" id="KW-0408">Iron</keyword>
<feature type="compositionally biased region" description="Low complexity" evidence="5">
    <location>
        <begin position="24"/>
        <end position="36"/>
    </location>
</feature>
<evidence type="ECO:0000256" key="2">
    <source>
        <dbReference type="ARBA" id="ARBA00022723"/>
    </source>
</evidence>
<feature type="region of interest" description="Disordered" evidence="5">
    <location>
        <begin position="21"/>
        <end position="54"/>
    </location>
</feature>
<dbReference type="Proteomes" id="UP001551658">
    <property type="component" value="Unassembled WGS sequence"/>
</dbReference>
<evidence type="ECO:0000256" key="5">
    <source>
        <dbReference type="SAM" id="MobiDB-lite"/>
    </source>
</evidence>
<evidence type="ECO:0000256" key="3">
    <source>
        <dbReference type="ARBA" id="ARBA00023004"/>
    </source>
</evidence>
<evidence type="ECO:0000259" key="6">
    <source>
        <dbReference type="SMART" id="SM00704"/>
    </source>
</evidence>
<keyword evidence="2" id="KW-0479">Metal-binding</keyword>
<keyword evidence="8" id="KW-1185">Reference proteome</keyword>
<dbReference type="InterPro" id="IPR042216">
    <property type="entry name" value="MitoNEET_CISD"/>
</dbReference>
<evidence type="ECO:0000313" key="8">
    <source>
        <dbReference type="Proteomes" id="UP001551658"/>
    </source>
</evidence>
<comment type="caution">
    <text evidence="7">The sequence shown here is derived from an EMBL/GenBank/DDBJ whole genome shotgun (WGS) entry which is preliminary data.</text>
</comment>
<dbReference type="EMBL" id="JBFAIH010000003">
    <property type="protein sequence ID" value="MEV0362869.1"/>
    <property type="molecule type" value="Genomic_DNA"/>
</dbReference>
<reference evidence="7 8" key="1">
    <citation type="submission" date="2024-06" db="EMBL/GenBank/DDBJ databases">
        <title>The Natural Products Discovery Center: Release of the First 8490 Sequenced Strains for Exploring Actinobacteria Biosynthetic Diversity.</title>
        <authorList>
            <person name="Kalkreuter E."/>
            <person name="Kautsar S.A."/>
            <person name="Yang D."/>
            <person name="Bader C.D."/>
            <person name="Teijaro C.N."/>
            <person name="Fluegel L."/>
            <person name="Davis C.M."/>
            <person name="Simpson J.R."/>
            <person name="Lauterbach L."/>
            <person name="Steele A.D."/>
            <person name="Gui C."/>
            <person name="Meng S."/>
            <person name="Li G."/>
            <person name="Viehrig K."/>
            <person name="Ye F."/>
            <person name="Su P."/>
            <person name="Kiefer A.F."/>
            <person name="Nichols A."/>
            <person name="Cepeda A.J."/>
            <person name="Yan W."/>
            <person name="Fan B."/>
            <person name="Jiang Y."/>
            <person name="Adhikari A."/>
            <person name="Zheng C.-J."/>
            <person name="Schuster L."/>
            <person name="Cowan T.M."/>
            <person name="Smanski M.J."/>
            <person name="Chevrette M.G."/>
            <person name="De Carvalho L.P.S."/>
            <person name="Shen B."/>
        </authorList>
    </citation>
    <scope>NUCLEOTIDE SEQUENCE [LARGE SCALE GENOMIC DNA]</scope>
    <source>
        <strain evidence="7 8">NPDC050671</strain>
    </source>
</reference>
<dbReference type="SMART" id="SM00704">
    <property type="entry name" value="ZnF_CDGSH"/>
    <property type="match status" value="1"/>
</dbReference>
<organism evidence="7 8">
    <name type="scientific">Nocardia fusca</name>
    <dbReference type="NCBI Taxonomy" id="941183"/>
    <lineage>
        <taxon>Bacteria</taxon>
        <taxon>Bacillati</taxon>
        <taxon>Actinomycetota</taxon>
        <taxon>Actinomycetes</taxon>
        <taxon>Mycobacteriales</taxon>
        <taxon>Nocardiaceae</taxon>
        <taxon>Nocardia</taxon>
    </lineage>
</organism>
<keyword evidence="4" id="KW-0411">Iron-sulfur</keyword>
<dbReference type="Pfam" id="PF09360">
    <property type="entry name" value="zf-CDGSH"/>
    <property type="match status" value="1"/>
</dbReference>
<feature type="domain" description="Iron-binding zinc finger CDGSH type" evidence="6">
    <location>
        <begin position="68"/>
        <end position="112"/>
    </location>
</feature>
<evidence type="ECO:0000313" key="7">
    <source>
        <dbReference type="EMBL" id="MEV0362869.1"/>
    </source>
</evidence>